<organism evidence="1">
    <name type="scientific">Calcidiscus leptoporus</name>
    <dbReference type="NCBI Taxonomy" id="127549"/>
    <lineage>
        <taxon>Eukaryota</taxon>
        <taxon>Haptista</taxon>
        <taxon>Haptophyta</taxon>
        <taxon>Prymnesiophyceae</taxon>
        <taxon>Coccolithales</taxon>
        <taxon>Calcidiscaceae</taxon>
        <taxon>Calcidiscus</taxon>
    </lineage>
</organism>
<evidence type="ECO:0000313" key="1">
    <source>
        <dbReference type="EMBL" id="CAD8533790.1"/>
    </source>
</evidence>
<sequence>MLTASAVACPPPVLFGGYSSGAHVAASLLQRPDLLKLRGLPAPSEGLCDGVMHISGLFLPKPCVVGSVPARLAKLLISLVFGPAAPSLPSVLARAELSPRLPHLLIDCEREAFGVWPIEGLMQCLLGGAAYAVALQNLGVSVMHVTVRSNHWGMLSSTQLDDALRRHMCTWPKA</sequence>
<accession>A0A7S0IWT4</accession>
<dbReference type="SUPFAM" id="SSF53474">
    <property type="entry name" value="alpha/beta-Hydrolases"/>
    <property type="match status" value="1"/>
</dbReference>
<reference evidence="1" key="1">
    <citation type="submission" date="2021-01" db="EMBL/GenBank/DDBJ databases">
        <authorList>
            <person name="Corre E."/>
            <person name="Pelletier E."/>
            <person name="Niang G."/>
            <person name="Scheremetjew M."/>
            <person name="Finn R."/>
            <person name="Kale V."/>
            <person name="Holt S."/>
            <person name="Cochrane G."/>
            <person name="Meng A."/>
            <person name="Brown T."/>
            <person name="Cohen L."/>
        </authorList>
    </citation>
    <scope>NUCLEOTIDE SEQUENCE</scope>
    <source>
        <strain evidence="1">RCC1130</strain>
    </source>
</reference>
<dbReference type="AlphaFoldDB" id="A0A7S0IWT4"/>
<evidence type="ECO:0008006" key="2">
    <source>
        <dbReference type="Google" id="ProtNLM"/>
    </source>
</evidence>
<name>A0A7S0IWT4_9EUKA</name>
<dbReference type="EMBL" id="HBER01017905">
    <property type="protein sequence ID" value="CAD8533790.1"/>
    <property type="molecule type" value="Transcribed_RNA"/>
</dbReference>
<gene>
    <name evidence="1" type="ORF">CLEP1334_LOCUS9045</name>
</gene>
<dbReference type="InterPro" id="IPR029058">
    <property type="entry name" value="AB_hydrolase_fold"/>
</dbReference>
<protein>
    <recommendedName>
        <fullName evidence="2">Alpha/beta hydrolase fold-3 domain-containing protein</fullName>
    </recommendedName>
</protein>
<proteinExistence type="predicted"/>